<dbReference type="SUPFAM" id="SSF50475">
    <property type="entry name" value="FMN-binding split barrel"/>
    <property type="match status" value="1"/>
</dbReference>
<proteinExistence type="predicted"/>
<dbReference type="KEGG" id="ntp:CRH09_19835"/>
<dbReference type="AlphaFoldDB" id="A0A291RLF1"/>
<dbReference type="Gene3D" id="2.30.110.10">
    <property type="entry name" value="Electron Transport, Fmn-binding Protein, Chain A"/>
    <property type="match status" value="1"/>
</dbReference>
<dbReference type="GeneID" id="88359614"/>
<gene>
    <name evidence="1" type="ORF">CRH09_19835</name>
</gene>
<evidence type="ECO:0000313" key="1">
    <source>
        <dbReference type="EMBL" id="ATL68099.1"/>
    </source>
</evidence>
<dbReference type="Proteomes" id="UP000221961">
    <property type="component" value="Chromosome"/>
</dbReference>
<organism evidence="1 2">
    <name type="scientific">Nocardia terpenica</name>
    <dbReference type="NCBI Taxonomy" id="455432"/>
    <lineage>
        <taxon>Bacteria</taxon>
        <taxon>Bacillati</taxon>
        <taxon>Actinomycetota</taxon>
        <taxon>Actinomycetes</taxon>
        <taxon>Mycobacteriales</taxon>
        <taxon>Nocardiaceae</taxon>
        <taxon>Nocardia</taxon>
    </lineage>
</organism>
<dbReference type="EMBL" id="CP023778">
    <property type="protein sequence ID" value="ATL68099.1"/>
    <property type="molecule type" value="Genomic_DNA"/>
</dbReference>
<accession>A0A291RLF1</accession>
<protein>
    <submittedName>
        <fullName evidence="1">Pyridoxamine 5'-phosphate oxidase</fullName>
    </submittedName>
</protein>
<dbReference type="RefSeq" id="WP_098695200.1">
    <property type="nucleotide sequence ID" value="NZ_CP023778.1"/>
</dbReference>
<dbReference type="Pfam" id="PF12900">
    <property type="entry name" value="Pyridox_ox_2"/>
    <property type="match status" value="1"/>
</dbReference>
<reference evidence="1 2" key="1">
    <citation type="submission" date="2017-10" db="EMBL/GenBank/DDBJ databases">
        <title>Comparative genomics between pathogenic Norcardia.</title>
        <authorList>
            <person name="Zeng L."/>
        </authorList>
    </citation>
    <scope>NUCLEOTIDE SEQUENCE [LARGE SCALE GENOMIC DNA]</scope>
    <source>
        <strain evidence="1 2">NC_YFY_NT001</strain>
    </source>
</reference>
<evidence type="ECO:0000313" key="2">
    <source>
        <dbReference type="Proteomes" id="UP000221961"/>
    </source>
</evidence>
<dbReference type="InterPro" id="IPR012349">
    <property type="entry name" value="Split_barrel_FMN-bd"/>
</dbReference>
<dbReference type="InterPro" id="IPR024747">
    <property type="entry name" value="Pyridox_Oxase-rel"/>
</dbReference>
<name>A0A291RLF1_9NOCA</name>
<sequence>MTDLTDGRRLSPEEALRRLAGISFGRIVYTRFALINMHPADHLVDGGAIVVRAHPEGLTLTTEPQVVLYQADTIDHFTRTGWFVTATGMSEEVIDPVDRARYERFLTAHTLNTDRDDRIICIRPAITFGTVYSRLGPVLS</sequence>